<dbReference type="OrthoDB" id="9799640at2"/>
<evidence type="ECO:0000256" key="2">
    <source>
        <dbReference type="ARBA" id="ARBA00022714"/>
    </source>
</evidence>
<dbReference type="PROSITE" id="PS51085">
    <property type="entry name" value="2FE2S_FER_2"/>
    <property type="match status" value="1"/>
</dbReference>
<accession>A0A370KY68</accession>
<dbReference type="InterPro" id="IPR012675">
    <property type="entry name" value="Beta-grasp_dom_sf"/>
</dbReference>
<evidence type="ECO:0000256" key="5">
    <source>
        <dbReference type="ARBA" id="ARBA00023014"/>
    </source>
</evidence>
<dbReference type="GO" id="GO:0009055">
    <property type="term" value="F:electron transfer activity"/>
    <property type="evidence" value="ECO:0007669"/>
    <property type="project" value="TreeGrafter"/>
</dbReference>
<feature type="domain" description="2Fe-2S ferredoxin-type" evidence="7">
    <location>
        <begin position="2"/>
        <end position="106"/>
    </location>
</feature>
<organism evidence="8 9">
    <name type="scientific">Bosea caraganae</name>
    <dbReference type="NCBI Taxonomy" id="2763117"/>
    <lineage>
        <taxon>Bacteria</taxon>
        <taxon>Pseudomonadati</taxon>
        <taxon>Pseudomonadota</taxon>
        <taxon>Alphaproteobacteria</taxon>
        <taxon>Hyphomicrobiales</taxon>
        <taxon>Boseaceae</taxon>
        <taxon>Bosea</taxon>
    </lineage>
</organism>
<dbReference type="GO" id="GO:0005829">
    <property type="term" value="C:cytosol"/>
    <property type="evidence" value="ECO:0007669"/>
    <property type="project" value="TreeGrafter"/>
</dbReference>
<gene>
    <name evidence="8" type="ORF">DWE98_27225</name>
</gene>
<dbReference type="Gene3D" id="3.10.20.30">
    <property type="match status" value="1"/>
</dbReference>
<reference evidence="9" key="1">
    <citation type="submission" date="2018-07" db="EMBL/GenBank/DDBJ databases">
        <authorList>
            <person name="Safronova V.I."/>
            <person name="Chirak E.R."/>
            <person name="Sazanova A.L."/>
        </authorList>
    </citation>
    <scope>NUCLEOTIDE SEQUENCE [LARGE SCALE GENOMIC DNA]</scope>
    <source>
        <strain evidence="9">RCAM04685</strain>
    </source>
</reference>
<dbReference type="GO" id="GO:0046872">
    <property type="term" value="F:metal ion binding"/>
    <property type="evidence" value="ECO:0007669"/>
    <property type="project" value="UniProtKB-KW"/>
</dbReference>
<dbReference type="PANTHER" id="PTHR23426:SF65">
    <property type="entry name" value="FERREDOXIN-2, MITOCHONDRIAL"/>
    <property type="match status" value="1"/>
</dbReference>
<dbReference type="SUPFAM" id="SSF54292">
    <property type="entry name" value="2Fe-2S ferredoxin-like"/>
    <property type="match status" value="1"/>
</dbReference>
<dbReference type="CDD" id="cd00207">
    <property type="entry name" value="fer2"/>
    <property type="match status" value="1"/>
</dbReference>
<dbReference type="InterPro" id="IPR001041">
    <property type="entry name" value="2Fe-2S_ferredoxin-type"/>
</dbReference>
<comment type="cofactor">
    <cofactor evidence="6">
        <name>[2Fe-2S] cluster</name>
        <dbReference type="ChEBI" id="CHEBI:190135"/>
    </cofactor>
</comment>
<keyword evidence="5" id="KW-0411">Iron-sulfur</keyword>
<evidence type="ECO:0000256" key="6">
    <source>
        <dbReference type="ARBA" id="ARBA00034078"/>
    </source>
</evidence>
<comment type="caution">
    <text evidence="8">The sequence shown here is derived from an EMBL/GenBank/DDBJ whole genome shotgun (WGS) entry which is preliminary data.</text>
</comment>
<dbReference type="PANTHER" id="PTHR23426">
    <property type="entry name" value="FERREDOXIN/ADRENODOXIN"/>
    <property type="match status" value="1"/>
</dbReference>
<evidence type="ECO:0000313" key="9">
    <source>
        <dbReference type="Proteomes" id="UP000255207"/>
    </source>
</evidence>
<dbReference type="RefSeq" id="WP_114832464.1">
    <property type="nucleotide sequence ID" value="NZ_QQTO01000030.1"/>
</dbReference>
<proteinExistence type="inferred from homology"/>
<evidence type="ECO:0000259" key="7">
    <source>
        <dbReference type="PROSITE" id="PS51085"/>
    </source>
</evidence>
<dbReference type="AlphaFoldDB" id="A0A370KY68"/>
<keyword evidence="4" id="KW-0408">Iron</keyword>
<keyword evidence="3" id="KW-0479">Metal-binding</keyword>
<evidence type="ECO:0000256" key="1">
    <source>
        <dbReference type="ARBA" id="ARBA00010914"/>
    </source>
</evidence>
<sequence>MPEVIFIEPNGRERHIDIASGTSLMVGAVQGNVHGIDAECGGCCSCATCHIYVDPAFIERLPAADAMEDEMLSGAAAERRDSSRLSCQISMTPDLDGLIVTIPDRQF</sequence>
<evidence type="ECO:0000313" key="8">
    <source>
        <dbReference type="EMBL" id="RDJ19918.1"/>
    </source>
</evidence>
<dbReference type="Proteomes" id="UP000255207">
    <property type="component" value="Unassembled WGS sequence"/>
</dbReference>
<name>A0A370KY68_9HYPH</name>
<dbReference type="InterPro" id="IPR036010">
    <property type="entry name" value="2Fe-2S_ferredoxin-like_sf"/>
</dbReference>
<keyword evidence="9" id="KW-1185">Reference proteome</keyword>
<dbReference type="GO" id="GO:0140647">
    <property type="term" value="P:P450-containing electron transport chain"/>
    <property type="evidence" value="ECO:0007669"/>
    <property type="project" value="InterPro"/>
</dbReference>
<dbReference type="InterPro" id="IPR001055">
    <property type="entry name" value="Adrenodoxin-like"/>
</dbReference>
<dbReference type="PRINTS" id="PR00355">
    <property type="entry name" value="ADRENODOXIN"/>
</dbReference>
<dbReference type="GO" id="GO:0051537">
    <property type="term" value="F:2 iron, 2 sulfur cluster binding"/>
    <property type="evidence" value="ECO:0007669"/>
    <property type="project" value="UniProtKB-KW"/>
</dbReference>
<dbReference type="EMBL" id="QQTP01000025">
    <property type="protein sequence ID" value="RDJ19918.1"/>
    <property type="molecule type" value="Genomic_DNA"/>
</dbReference>
<comment type="similarity">
    <text evidence="1">Belongs to the adrenodoxin/putidaredoxin family.</text>
</comment>
<keyword evidence="2" id="KW-0001">2Fe-2S</keyword>
<evidence type="ECO:0000256" key="4">
    <source>
        <dbReference type="ARBA" id="ARBA00023004"/>
    </source>
</evidence>
<evidence type="ECO:0000256" key="3">
    <source>
        <dbReference type="ARBA" id="ARBA00022723"/>
    </source>
</evidence>
<protein>
    <submittedName>
        <fullName evidence="8">Ferredoxin</fullName>
    </submittedName>
</protein>